<protein>
    <submittedName>
        <fullName evidence="3">Putative endonuclease</fullName>
    </submittedName>
</protein>
<reference evidence="3 4" key="1">
    <citation type="submission" date="2018-09" db="EMBL/GenBank/DDBJ databases">
        <title>Genomic Encyclopedia of Archaeal and Bacterial Type Strains, Phase II (KMG-II): from individual species to whole genera.</title>
        <authorList>
            <person name="Goeker M."/>
        </authorList>
    </citation>
    <scope>NUCLEOTIDE SEQUENCE [LARGE SCALE GENOMIC DNA]</scope>
    <source>
        <strain evidence="3 4">DSM 26283</strain>
    </source>
</reference>
<sequence length="103" mass="12408">MAKTKGTHNYYVYILTNKNKTILYTGVTNDLKNRIRFHYENAGLNPKAFTSKYRCYYLIYFEHFNSIEIAIAREKQIKGWKRFKKEDLISTLNPEWNFLNETI</sequence>
<evidence type="ECO:0000313" key="3">
    <source>
        <dbReference type="EMBL" id="RKE98988.1"/>
    </source>
</evidence>
<keyword evidence="3" id="KW-0540">Nuclease</keyword>
<evidence type="ECO:0000256" key="1">
    <source>
        <dbReference type="ARBA" id="ARBA00007435"/>
    </source>
</evidence>
<dbReference type="Pfam" id="PF01541">
    <property type="entry name" value="GIY-YIG"/>
    <property type="match status" value="1"/>
</dbReference>
<accession>A0A420DXM5</accession>
<keyword evidence="4" id="KW-1185">Reference proteome</keyword>
<comment type="similarity">
    <text evidence="1">Belongs to the UPF0213 family.</text>
</comment>
<keyword evidence="3" id="KW-0378">Hydrolase</keyword>
<proteinExistence type="inferred from homology"/>
<dbReference type="PANTHER" id="PTHR34477:SF5">
    <property type="entry name" value="BSL5627 PROTEIN"/>
    <property type="match status" value="1"/>
</dbReference>
<dbReference type="InterPro" id="IPR035901">
    <property type="entry name" value="GIY-YIG_endonuc_sf"/>
</dbReference>
<dbReference type="InterPro" id="IPR000305">
    <property type="entry name" value="GIY-YIG_endonuc"/>
</dbReference>
<dbReference type="PROSITE" id="PS50164">
    <property type="entry name" value="GIY_YIG"/>
    <property type="match status" value="1"/>
</dbReference>
<keyword evidence="3" id="KW-0255">Endonuclease</keyword>
<gene>
    <name evidence="3" type="ORF">BXY80_1086</name>
</gene>
<dbReference type="Gene3D" id="3.40.1440.10">
    <property type="entry name" value="GIY-YIG endonuclease"/>
    <property type="match status" value="1"/>
</dbReference>
<dbReference type="PANTHER" id="PTHR34477">
    <property type="entry name" value="UPF0213 PROTEIN YHBQ"/>
    <property type="match status" value="1"/>
</dbReference>
<dbReference type="SUPFAM" id="SSF82771">
    <property type="entry name" value="GIY-YIG endonuclease"/>
    <property type="match status" value="1"/>
</dbReference>
<feature type="domain" description="GIY-YIG" evidence="2">
    <location>
        <begin position="8"/>
        <end position="87"/>
    </location>
</feature>
<dbReference type="AlphaFoldDB" id="A0A420DXM5"/>
<dbReference type="RefSeq" id="WP_120200166.1">
    <property type="nucleotide sequence ID" value="NZ_RAQJ01000001.1"/>
</dbReference>
<dbReference type="InterPro" id="IPR050190">
    <property type="entry name" value="UPF0213_domain"/>
</dbReference>
<comment type="caution">
    <text evidence="3">The sequence shown here is derived from an EMBL/GenBank/DDBJ whole genome shotgun (WGS) entry which is preliminary data.</text>
</comment>
<evidence type="ECO:0000313" key="4">
    <source>
        <dbReference type="Proteomes" id="UP000284892"/>
    </source>
</evidence>
<name>A0A420DXM5_9FLAO</name>
<organism evidence="3 4">
    <name type="scientific">Ichthyenterobacterium magnum</name>
    <dbReference type="NCBI Taxonomy" id="1230530"/>
    <lineage>
        <taxon>Bacteria</taxon>
        <taxon>Pseudomonadati</taxon>
        <taxon>Bacteroidota</taxon>
        <taxon>Flavobacteriia</taxon>
        <taxon>Flavobacteriales</taxon>
        <taxon>Flavobacteriaceae</taxon>
        <taxon>Ichthyenterobacterium</taxon>
    </lineage>
</organism>
<dbReference type="Proteomes" id="UP000284892">
    <property type="component" value="Unassembled WGS sequence"/>
</dbReference>
<dbReference type="CDD" id="cd10448">
    <property type="entry name" value="GIY-YIG_unchar_3"/>
    <property type="match status" value="1"/>
</dbReference>
<dbReference type="GO" id="GO:0004519">
    <property type="term" value="F:endonuclease activity"/>
    <property type="evidence" value="ECO:0007669"/>
    <property type="project" value="UniProtKB-KW"/>
</dbReference>
<evidence type="ECO:0000259" key="2">
    <source>
        <dbReference type="PROSITE" id="PS50164"/>
    </source>
</evidence>
<dbReference type="EMBL" id="RAQJ01000001">
    <property type="protein sequence ID" value="RKE98988.1"/>
    <property type="molecule type" value="Genomic_DNA"/>
</dbReference>
<dbReference type="OrthoDB" id="9807770at2"/>